<evidence type="ECO:0000313" key="3">
    <source>
        <dbReference type="Proteomes" id="UP000658720"/>
    </source>
</evidence>
<comment type="caution">
    <text evidence="2">The sequence shown here is derived from an EMBL/GenBank/DDBJ whole genome shotgun (WGS) entry which is preliminary data.</text>
</comment>
<proteinExistence type="predicted"/>
<gene>
    <name evidence="2" type="ORF">IQ217_09445</name>
</gene>
<evidence type="ECO:0000256" key="1">
    <source>
        <dbReference type="SAM" id="MobiDB-lite"/>
    </source>
</evidence>
<dbReference type="EMBL" id="JADEVV010000022">
    <property type="protein sequence ID" value="MBE9254061.1"/>
    <property type="molecule type" value="Genomic_DNA"/>
</dbReference>
<sequence>MGLNPFLWGWKLGNSIADFFTPQLITADEERRAIEDAERQKTNQYRPPKAYVPVGDTEYQVPLPPAPVAPSPGKNFYPPPTIRTTATVQEAYIQPQAGFPNWWQWLPGPWLYNQLRKKPEVHQPTAVKGLFQFGRLMVDNHSEAPLEMPEWDYMVEAGESQVALQASSDAFAWWIAKNGGAPNPGPQVGDFYDQGALLWAVDLRAYNQGVALMYGIQAPADAFANMWIRSRNALSMIPRGTTYQALNISPISAVNQRNYYEWQAEVDSGVGGAGLATSISNLMQGLKDSVPRIVLENSGGGIKQIQRALATDQFPFSVPISLLLEPEDIKGKADEEIYQQIESVPQLLLWLTKALDELIGKFPITMEIAENDLLDMDDEFKKWESSPPPGVSDLPFYLRNDKMVSYRRSNGLIVKTVKVPNLAEAIAEILGINLAEKTTNDLAVEMLTRTMTEIGSTKAVAVNANAWIEAVADYLGFESKDVTQNVEYTYNPLLQTKESQPISWQQLLKPTEVPTAMPQFSDKLTFEAKFELIKEIHAIVKAALTEGIGKSDGQMLSRLKDFAKEMGITPKDPDKNNDGNSDQPKEKDDFDRFLEDVEWGFIGQGAWAAEGQTKPYGRELGQRPRIKRLGSQTTDSA</sequence>
<feature type="compositionally biased region" description="Basic and acidic residues" evidence="1">
    <location>
        <begin position="571"/>
        <end position="589"/>
    </location>
</feature>
<organism evidence="2 3">
    <name type="scientific">Synechocystis salina LEGE 00031</name>
    <dbReference type="NCBI Taxonomy" id="1828736"/>
    <lineage>
        <taxon>Bacteria</taxon>
        <taxon>Bacillati</taxon>
        <taxon>Cyanobacteriota</taxon>
        <taxon>Cyanophyceae</taxon>
        <taxon>Synechococcales</taxon>
        <taxon>Merismopediaceae</taxon>
        <taxon>Synechocystis</taxon>
    </lineage>
</organism>
<reference evidence="2 3" key="1">
    <citation type="submission" date="2020-10" db="EMBL/GenBank/DDBJ databases">
        <authorList>
            <person name="Castelo-Branco R."/>
            <person name="Eusebio N."/>
            <person name="Adriana R."/>
            <person name="Vieira A."/>
            <person name="Brugerolle De Fraissinette N."/>
            <person name="Rezende De Castro R."/>
            <person name="Schneider M.P."/>
            <person name="Vasconcelos V."/>
            <person name="Leao P.N."/>
        </authorList>
    </citation>
    <scope>NUCLEOTIDE SEQUENCE [LARGE SCALE GENOMIC DNA]</scope>
    <source>
        <strain evidence="2 3">LEGE 00031</strain>
    </source>
</reference>
<feature type="region of interest" description="Disordered" evidence="1">
    <location>
        <begin position="610"/>
        <end position="637"/>
    </location>
</feature>
<evidence type="ECO:0000313" key="2">
    <source>
        <dbReference type="EMBL" id="MBE9254061.1"/>
    </source>
</evidence>
<dbReference type="Proteomes" id="UP000658720">
    <property type="component" value="Unassembled WGS sequence"/>
</dbReference>
<feature type="region of interest" description="Disordered" evidence="1">
    <location>
        <begin position="566"/>
        <end position="589"/>
    </location>
</feature>
<protein>
    <recommendedName>
        <fullName evidence="4">Portal protein</fullName>
    </recommendedName>
</protein>
<accession>A0ABR9VUZ7</accession>
<name>A0ABR9VUZ7_9SYNC</name>
<keyword evidence="3" id="KW-1185">Reference proteome</keyword>
<evidence type="ECO:0008006" key="4">
    <source>
        <dbReference type="Google" id="ProtNLM"/>
    </source>
</evidence>
<dbReference type="RefSeq" id="WP_194019741.1">
    <property type="nucleotide sequence ID" value="NZ_JADEVV010000022.1"/>
</dbReference>